<evidence type="ECO:0000313" key="1">
    <source>
        <dbReference type="EMBL" id="WPX71705.1"/>
    </source>
</evidence>
<dbReference type="EMBL" id="CP136422">
    <property type="protein sequence ID" value="WPX71705.1"/>
    <property type="molecule type" value="Genomic_DNA"/>
</dbReference>
<name>A0ABZ0U3X6_9FIRM</name>
<reference evidence="1" key="1">
    <citation type="submission" date="2023-10" db="EMBL/GenBank/DDBJ databases">
        <title>Genome sequence of Blautia coccoides DSM 935.</title>
        <authorList>
            <person name="Boeer T."/>
            <person name="Bengelsdorf F.R."/>
            <person name="Daniel R."/>
            <person name="Poehlein A."/>
        </authorList>
    </citation>
    <scope>NUCLEOTIDE SEQUENCE [LARGE SCALE GENOMIC DNA]</scope>
    <source>
        <strain evidence="1">DSM 935</strain>
    </source>
</reference>
<dbReference type="Proteomes" id="UP001325248">
    <property type="component" value="Chromosome"/>
</dbReference>
<protein>
    <submittedName>
        <fullName evidence="1">Uncharacterized protein</fullName>
    </submittedName>
</protein>
<organism evidence="1 2">
    <name type="scientific">Blautia producta</name>
    <dbReference type="NCBI Taxonomy" id="33035"/>
    <lineage>
        <taxon>Bacteria</taxon>
        <taxon>Bacillati</taxon>
        <taxon>Bacillota</taxon>
        <taxon>Clostridia</taxon>
        <taxon>Lachnospirales</taxon>
        <taxon>Lachnospiraceae</taxon>
        <taxon>Blautia</taxon>
    </lineage>
</organism>
<sequence length="65" mass="7453">MYKFTYSGNPIRENKWVTVQYLHSLLDSYTKGYYIQPLSGEKVSDPMTGFLRLYAVTKKGADAPL</sequence>
<gene>
    <name evidence="1" type="ORF">BLCOC_00280</name>
</gene>
<keyword evidence="2" id="KW-1185">Reference proteome</keyword>
<evidence type="ECO:0000313" key="2">
    <source>
        <dbReference type="Proteomes" id="UP001325248"/>
    </source>
</evidence>
<proteinExistence type="predicted"/>
<accession>A0ABZ0U3X6</accession>